<gene>
    <name evidence="2" type="ORF">CHH28_18280</name>
</gene>
<dbReference type="OrthoDB" id="6119177at2"/>
<keyword evidence="1" id="KW-1133">Transmembrane helix</keyword>
<keyword evidence="1" id="KW-0472">Membrane</keyword>
<keyword evidence="3" id="KW-1185">Reference proteome</keyword>
<dbReference type="KEGG" id="bsan:CHH28_18280"/>
<dbReference type="Proteomes" id="UP000202440">
    <property type="component" value="Chromosome"/>
</dbReference>
<feature type="transmembrane region" description="Helical" evidence="1">
    <location>
        <begin position="34"/>
        <end position="55"/>
    </location>
</feature>
<accession>A0A222FN90</accession>
<proteinExistence type="predicted"/>
<dbReference type="RefSeq" id="WP_094061657.1">
    <property type="nucleotide sequence ID" value="NZ_CP022530.1"/>
</dbReference>
<feature type="transmembrane region" description="Helical" evidence="1">
    <location>
        <begin position="188"/>
        <end position="209"/>
    </location>
</feature>
<protein>
    <submittedName>
        <fullName evidence="2">Uncharacterized protein</fullName>
    </submittedName>
</protein>
<keyword evidence="1" id="KW-0812">Transmembrane</keyword>
<feature type="transmembrane region" description="Helical" evidence="1">
    <location>
        <begin position="142"/>
        <end position="167"/>
    </location>
</feature>
<organism evidence="2 3">
    <name type="scientific">Bacterioplanes sanyensis</name>
    <dbReference type="NCBI Taxonomy" id="1249553"/>
    <lineage>
        <taxon>Bacteria</taxon>
        <taxon>Pseudomonadati</taxon>
        <taxon>Pseudomonadota</taxon>
        <taxon>Gammaproteobacteria</taxon>
        <taxon>Oceanospirillales</taxon>
        <taxon>Oceanospirillaceae</taxon>
        <taxon>Bacterioplanes</taxon>
    </lineage>
</organism>
<dbReference type="EMBL" id="CP022530">
    <property type="protein sequence ID" value="ASP40495.1"/>
    <property type="molecule type" value="Genomic_DNA"/>
</dbReference>
<feature type="transmembrane region" description="Helical" evidence="1">
    <location>
        <begin position="215"/>
        <end position="239"/>
    </location>
</feature>
<reference evidence="2 3" key="1">
    <citation type="submission" date="2017-07" db="EMBL/GenBank/DDBJ databases">
        <title>Annotated genome sequence of Bacterioplanes sanyensis isolated from Red Sea.</title>
        <authorList>
            <person name="Rehman Z.U."/>
        </authorList>
    </citation>
    <scope>NUCLEOTIDE SEQUENCE [LARGE SCALE GENOMIC DNA]</scope>
    <source>
        <strain evidence="2 3">NV9</strain>
    </source>
</reference>
<evidence type="ECO:0000313" key="2">
    <source>
        <dbReference type="EMBL" id="ASP40495.1"/>
    </source>
</evidence>
<sequence>MTSPLGLKPDLPVVDITSDAASLLWQKRTQVMRMFLPVLLLLAAIDWLSQAMYPVVEDAVVFQPSQLIFMLASLFISILMATACHRFTLLPQDRWHANALHGFRRDEWRYLLRSIVIGLVVVLLAISIAGIGIALLGKDAVLLVGVVTAMLALYVMSRLAITLPAIALGQHSPLKQAWELSRGNGSRLVLVVFLIPMLLGSPFMLLLVLDSGVGVLSYLASFGIYITSLISLVMLSLAYQFLCDLNDVDALQEPAEVTDNDNHFDA</sequence>
<feature type="transmembrane region" description="Helical" evidence="1">
    <location>
        <begin position="67"/>
        <end position="89"/>
    </location>
</feature>
<evidence type="ECO:0000313" key="3">
    <source>
        <dbReference type="Proteomes" id="UP000202440"/>
    </source>
</evidence>
<name>A0A222FN90_9GAMM</name>
<dbReference type="AlphaFoldDB" id="A0A222FN90"/>
<evidence type="ECO:0000256" key="1">
    <source>
        <dbReference type="SAM" id="Phobius"/>
    </source>
</evidence>
<feature type="transmembrane region" description="Helical" evidence="1">
    <location>
        <begin position="110"/>
        <end position="136"/>
    </location>
</feature>